<dbReference type="RefSeq" id="WP_119607572.1">
    <property type="nucleotide sequence ID" value="NZ_QXFH01000070.1"/>
</dbReference>
<dbReference type="SUPFAM" id="SSF53187">
    <property type="entry name" value="Zn-dependent exopeptidases"/>
    <property type="match status" value="1"/>
</dbReference>
<dbReference type="Pfam" id="PF24827">
    <property type="entry name" value="AstE_AspA_cat"/>
    <property type="match status" value="1"/>
</dbReference>
<proteinExistence type="predicted"/>
<keyword evidence="7" id="KW-1185">Reference proteome</keyword>
<keyword evidence="3" id="KW-0378">Hydrolase</keyword>
<organism evidence="6 7">
    <name type="scientific">Flagellimonas lutimaris</name>
    <dbReference type="NCBI Taxonomy" id="475082"/>
    <lineage>
        <taxon>Bacteria</taxon>
        <taxon>Pseudomonadati</taxon>
        <taxon>Bacteroidota</taxon>
        <taxon>Flavobacteriia</taxon>
        <taxon>Flavobacteriales</taxon>
        <taxon>Flavobacteriaceae</taxon>
        <taxon>Flagellimonas</taxon>
    </lineage>
</organism>
<dbReference type="PANTHER" id="PTHR15162:SF7">
    <property type="entry name" value="SUCCINYLGLUTAMATE DESUCCINYLASE"/>
    <property type="match status" value="1"/>
</dbReference>
<dbReference type="Gene3D" id="3.40.630.10">
    <property type="entry name" value="Zn peptidases"/>
    <property type="match status" value="1"/>
</dbReference>
<dbReference type="OrthoDB" id="1523003at2"/>
<accession>A0A3A1NEX0</accession>
<evidence type="ECO:0000256" key="4">
    <source>
        <dbReference type="ARBA" id="ARBA00022833"/>
    </source>
</evidence>
<evidence type="ECO:0000256" key="1">
    <source>
        <dbReference type="ARBA" id="ARBA00001947"/>
    </source>
</evidence>
<keyword evidence="4" id="KW-0862">Zinc</keyword>
<dbReference type="AlphaFoldDB" id="A0A3A1NEX0"/>
<evidence type="ECO:0000256" key="2">
    <source>
        <dbReference type="ARBA" id="ARBA00022723"/>
    </source>
</evidence>
<evidence type="ECO:0000313" key="6">
    <source>
        <dbReference type="EMBL" id="RIV35348.1"/>
    </source>
</evidence>
<dbReference type="InterPro" id="IPR055438">
    <property type="entry name" value="AstE_AspA_cat"/>
</dbReference>
<evidence type="ECO:0000256" key="3">
    <source>
        <dbReference type="ARBA" id="ARBA00022801"/>
    </source>
</evidence>
<reference evidence="6 7" key="1">
    <citation type="submission" date="2018-08" db="EMBL/GenBank/DDBJ databases">
        <title>Proposal of Muricauda 72 sp.nov. and Muricauda NH166 sp.nov., isolated from seawater.</title>
        <authorList>
            <person name="Cheng H."/>
            <person name="Wu Y.-H."/>
            <person name="Guo L.-L."/>
            <person name="Xu X.-W."/>
        </authorList>
    </citation>
    <scope>NUCLEOTIDE SEQUENCE [LARGE SCALE GENOMIC DNA]</scope>
    <source>
        <strain evidence="6 7">KCTC 22173</strain>
    </source>
</reference>
<dbReference type="PANTHER" id="PTHR15162">
    <property type="entry name" value="ASPARTOACYLASE"/>
    <property type="match status" value="1"/>
</dbReference>
<dbReference type="GO" id="GO:0016788">
    <property type="term" value="F:hydrolase activity, acting on ester bonds"/>
    <property type="evidence" value="ECO:0007669"/>
    <property type="project" value="InterPro"/>
</dbReference>
<comment type="cofactor">
    <cofactor evidence="1">
        <name>Zn(2+)</name>
        <dbReference type="ChEBI" id="CHEBI:29105"/>
    </cofactor>
</comment>
<comment type="caution">
    <text evidence="6">The sequence shown here is derived from an EMBL/GenBank/DDBJ whole genome shotgun (WGS) entry which is preliminary data.</text>
</comment>
<sequence length="400" mass="46155">MSLVHSIALDETLEVDRVIDYIKGEKGGPTVVFFGGVHGNETAGVFALKDVFEEIRSKKIPVNGKVYAISGNLGALESKQRFQHEDLNRIWFQERIERIVHNREIKHNEEEELSQLFRMLHNILDTGAPPFYFMDLHTTSSDTSPFMVLNDSLLNRKYASNYPLPIILGIEEYLKGALLSYINELGYVSLGFESGQHDDDEAVENCIEFIRYTLALTQSVNVSEEKQRQLKDAISNSSSAPHKFYEIYHQHDIGPKSNFKMFPGFINFQIVPKGGNLALVDGVQLKTTKKRQIFMPLYQDQGNEGFYFIRPIPKLSLWLSKELRRFKVDHLLVKLPGVEWGDDEKDTLVVDQRVARFFAKSFLHLLGYRARRFDRSHLIAKNRESASKFEEYKDTIWINK</sequence>
<dbReference type="EMBL" id="QXFH01000070">
    <property type="protein sequence ID" value="RIV35348.1"/>
    <property type="molecule type" value="Genomic_DNA"/>
</dbReference>
<dbReference type="GO" id="GO:0005829">
    <property type="term" value="C:cytosol"/>
    <property type="evidence" value="ECO:0007669"/>
    <property type="project" value="TreeGrafter"/>
</dbReference>
<evidence type="ECO:0000313" key="7">
    <source>
        <dbReference type="Proteomes" id="UP000266067"/>
    </source>
</evidence>
<feature type="domain" description="Succinylglutamate desuccinylase/Aspartoacylase catalytic" evidence="5">
    <location>
        <begin position="28"/>
        <end position="147"/>
    </location>
</feature>
<dbReference type="GO" id="GO:0046872">
    <property type="term" value="F:metal ion binding"/>
    <property type="evidence" value="ECO:0007669"/>
    <property type="project" value="UniProtKB-KW"/>
</dbReference>
<keyword evidence="2" id="KW-0479">Metal-binding</keyword>
<dbReference type="InterPro" id="IPR050178">
    <property type="entry name" value="AspA/AstE_fam"/>
</dbReference>
<evidence type="ECO:0000259" key="5">
    <source>
        <dbReference type="Pfam" id="PF24827"/>
    </source>
</evidence>
<dbReference type="Proteomes" id="UP000266067">
    <property type="component" value="Unassembled WGS sequence"/>
</dbReference>
<gene>
    <name evidence="6" type="ORF">D2V08_08330</name>
</gene>
<name>A0A3A1NEX0_9FLAO</name>
<protein>
    <submittedName>
        <fullName evidence="6">Aspartoacylase</fullName>
    </submittedName>
</protein>